<dbReference type="GeneTree" id="ENSGT00940000167229"/>
<keyword evidence="2" id="KW-1185">Reference proteome</keyword>
<protein>
    <submittedName>
        <fullName evidence="1">Uncharacterized protein</fullName>
    </submittedName>
</protein>
<reference evidence="1" key="2">
    <citation type="submission" date="2025-08" db="UniProtKB">
        <authorList>
            <consortium name="Ensembl"/>
        </authorList>
    </citation>
    <scope>IDENTIFICATION</scope>
</reference>
<dbReference type="Proteomes" id="UP000007875">
    <property type="component" value="Unassembled WGS sequence"/>
</dbReference>
<dbReference type="Ensembl" id="ENSCSAVT00000011517.1">
    <property type="protein sequence ID" value="ENSCSAVP00000011384.1"/>
    <property type="gene ID" value="ENSCSAVG00000006658.1"/>
</dbReference>
<evidence type="ECO:0000313" key="1">
    <source>
        <dbReference type="Ensembl" id="ENSCSAVP00000011384.1"/>
    </source>
</evidence>
<reference evidence="1" key="3">
    <citation type="submission" date="2025-09" db="UniProtKB">
        <authorList>
            <consortium name="Ensembl"/>
        </authorList>
    </citation>
    <scope>IDENTIFICATION</scope>
</reference>
<proteinExistence type="predicted"/>
<evidence type="ECO:0000313" key="2">
    <source>
        <dbReference type="Proteomes" id="UP000007875"/>
    </source>
</evidence>
<dbReference type="AlphaFoldDB" id="H2Z1C2"/>
<accession>H2Z1C2</accession>
<reference evidence="2" key="1">
    <citation type="submission" date="2003-08" db="EMBL/GenBank/DDBJ databases">
        <authorList>
            <person name="Birren B."/>
            <person name="Nusbaum C."/>
            <person name="Abebe A."/>
            <person name="Abouelleil A."/>
            <person name="Adekoya E."/>
            <person name="Ait-zahra M."/>
            <person name="Allen N."/>
            <person name="Allen T."/>
            <person name="An P."/>
            <person name="Anderson M."/>
            <person name="Anderson S."/>
            <person name="Arachchi H."/>
            <person name="Armbruster J."/>
            <person name="Bachantsang P."/>
            <person name="Baldwin J."/>
            <person name="Barry A."/>
            <person name="Bayul T."/>
            <person name="Blitshsteyn B."/>
            <person name="Bloom T."/>
            <person name="Blye J."/>
            <person name="Boguslavskiy L."/>
            <person name="Borowsky M."/>
            <person name="Boukhgalter B."/>
            <person name="Brunache A."/>
            <person name="Butler J."/>
            <person name="Calixte N."/>
            <person name="Calvo S."/>
            <person name="Camarata J."/>
            <person name="Campo K."/>
            <person name="Chang J."/>
            <person name="Cheshatsang Y."/>
            <person name="Citroen M."/>
            <person name="Collymore A."/>
            <person name="Considine T."/>
            <person name="Cook A."/>
            <person name="Cooke P."/>
            <person name="Corum B."/>
            <person name="Cuomo C."/>
            <person name="David R."/>
            <person name="Dawoe T."/>
            <person name="Degray S."/>
            <person name="Dodge S."/>
            <person name="Dooley K."/>
            <person name="Dorje P."/>
            <person name="Dorjee K."/>
            <person name="Dorris L."/>
            <person name="Duffey N."/>
            <person name="Dupes A."/>
            <person name="Elkins T."/>
            <person name="Engels R."/>
            <person name="Erickson J."/>
            <person name="Farina A."/>
            <person name="Faro S."/>
            <person name="Ferreira P."/>
            <person name="Fischer H."/>
            <person name="Fitzgerald M."/>
            <person name="Foley K."/>
            <person name="Gage D."/>
            <person name="Galagan J."/>
            <person name="Gearin G."/>
            <person name="Gnerre S."/>
            <person name="Gnirke A."/>
            <person name="Goyette A."/>
            <person name="Graham J."/>
            <person name="Grandbois E."/>
            <person name="Gyaltsen K."/>
            <person name="Hafez N."/>
            <person name="Hagopian D."/>
            <person name="Hagos B."/>
            <person name="Hall J."/>
            <person name="Hatcher B."/>
            <person name="Heller A."/>
            <person name="Higgins H."/>
            <person name="Honan T."/>
            <person name="Horn A."/>
            <person name="Houde N."/>
            <person name="Hughes L."/>
            <person name="Hulme W."/>
            <person name="Husby E."/>
            <person name="Iliev I."/>
            <person name="Jaffe D."/>
            <person name="Jones C."/>
            <person name="Kamal M."/>
            <person name="Kamat A."/>
            <person name="Kamvysselis M."/>
            <person name="Karlsson E."/>
            <person name="Kells C."/>
            <person name="Kieu A."/>
            <person name="Kisner P."/>
            <person name="Kodira C."/>
            <person name="Kulbokas E."/>
            <person name="Labutti K."/>
            <person name="Lama D."/>
            <person name="Landers T."/>
            <person name="Leger J."/>
            <person name="Levine S."/>
            <person name="Lewis D."/>
            <person name="Lewis T."/>
            <person name="Lindblad-toh K."/>
            <person name="Liu X."/>
            <person name="Lokyitsang T."/>
            <person name="Lokyitsang Y."/>
            <person name="Lucien O."/>
            <person name="Lui A."/>
            <person name="Ma L.J."/>
            <person name="Mabbitt R."/>
            <person name="Macdonald J."/>
            <person name="Maclean C."/>
            <person name="Major J."/>
            <person name="Manning J."/>
            <person name="Marabella R."/>
            <person name="Maru K."/>
            <person name="Matthews C."/>
            <person name="Mauceli E."/>
            <person name="Mccarthy M."/>
            <person name="Mcdonough S."/>
            <person name="Mcghee T."/>
            <person name="Meldrim J."/>
            <person name="Meneus L."/>
            <person name="Mesirov J."/>
            <person name="Mihalev A."/>
            <person name="Mihova T."/>
            <person name="Mikkelsen T."/>
            <person name="Mlenga V."/>
            <person name="Moru K."/>
            <person name="Mozes J."/>
            <person name="Mulrain L."/>
            <person name="Munson G."/>
            <person name="Naylor J."/>
            <person name="Newes C."/>
            <person name="Nguyen C."/>
            <person name="Nguyen N."/>
            <person name="Nguyen T."/>
            <person name="Nicol R."/>
            <person name="Nielsen C."/>
            <person name="Nizzari M."/>
            <person name="Norbu C."/>
            <person name="Norbu N."/>
            <person name="O'donnell P."/>
            <person name="Okoawo O."/>
            <person name="O'leary S."/>
            <person name="Omotosho B."/>
            <person name="O'neill K."/>
            <person name="Osman S."/>
            <person name="Parker S."/>
            <person name="Perrin D."/>
            <person name="Phunkhang P."/>
            <person name="Piqani B."/>
            <person name="Purcell S."/>
            <person name="Rachupka T."/>
            <person name="Ramasamy U."/>
            <person name="Rameau R."/>
            <person name="Ray V."/>
            <person name="Raymond C."/>
            <person name="Retta R."/>
            <person name="Richardson S."/>
            <person name="Rise C."/>
            <person name="Rodriguez J."/>
            <person name="Rogers J."/>
            <person name="Rogov P."/>
            <person name="Rutman M."/>
            <person name="Schupbach R."/>
            <person name="Seaman C."/>
            <person name="Settipalli S."/>
            <person name="Sharpe T."/>
            <person name="Sheridan J."/>
            <person name="Sherpa N."/>
            <person name="Shi J."/>
            <person name="Smirnov S."/>
            <person name="Smith C."/>
            <person name="Sougnez C."/>
            <person name="Spencer B."/>
            <person name="Stalker J."/>
            <person name="Stange-thomann N."/>
            <person name="Stavropoulos S."/>
            <person name="Stetson K."/>
            <person name="Stone C."/>
            <person name="Stone S."/>
            <person name="Stubbs M."/>
            <person name="Talamas J."/>
            <person name="Tchuinga P."/>
            <person name="Tenzing P."/>
            <person name="Tesfaye S."/>
            <person name="Theodore J."/>
            <person name="Thoulutsang Y."/>
            <person name="Topham K."/>
            <person name="Towey S."/>
            <person name="Tsamla T."/>
            <person name="Tsomo N."/>
            <person name="Vallee D."/>
            <person name="Vassiliev H."/>
            <person name="Venkataraman V."/>
            <person name="Vinson J."/>
            <person name="Vo A."/>
            <person name="Wade C."/>
            <person name="Wang S."/>
            <person name="Wangchuk T."/>
            <person name="Wangdi T."/>
            <person name="Whittaker C."/>
            <person name="Wilkinson J."/>
            <person name="Wu Y."/>
            <person name="Wyman D."/>
            <person name="Yadav S."/>
            <person name="Yang S."/>
            <person name="Yang X."/>
            <person name="Yeager S."/>
            <person name="Yee E."/>
            <person name="Young G."/>
            <person name="Zainoun J."/>
            <person name="Zembeck L."/>
            <person name="Zimmer A."/>
            <person name="Zody M."/>
            <person name="Lander E."/>
        </authorList>
    </citation>
    <scope>NUCLEOTIDE SEQUENCE [LARGE SCALE GENOMIC DNA]</scope>
</reference>
<sequence length="132" mass="14629">MDNSGCHIGRGDLARVDRSATVESVISSCGVASPHPRPTKPASLTTHAITTWRAFASSTTRHPGLSTRNNRPTRISTPERLLRYLNRRPALSLHLADAPPHDFFSTMCLLNTYLHSLLYVPYLLTKFSTVTN</sequence>
<organism evidence="1 2">
    <name type="scientific">Ciona savignyi</name>
    <name type="common">Pacific transparent sea squirt</name>
    <dbReference type="NCBI Taxonomy" id="51511"/>
    <lineage>
        <taxon>Eukaryota</taxon>
        <taxon>Metazoa</taxon>
        <taxon>Chordata</taxon>
        <taxon>Tunicata</taxon>
        <taxon>Ascidiacea</taxon>
        <taxon>Phlebobranchia</taxon>
        <taxon>Cionidae</taxon>
        <taxon>Ciona</taxon>
    </lineage>
</organism>
<dbReference type="HOGENOM" id="CLU_2090173_0_0_1"/>
<name>H2Z1C2_CIOSA</name>